<protein>
    <submittedName>
        <fullName evidence="2">Uncharacterized protein</fullName>
    </submittedName>
</protein>
<gene>
    <name evidence="2" type="ORF">GCM10007036_39650</name>
</gene>
<name>A0A917MJA4_9HYPH</name>
<feature type="region of interest" description="Disordered" evidence="1">
    <location>
        <begin position="31"/>
        <end position="52"/>
    </location>
</feature>
<dbReference type="EMBL" id="BMES01000002">
    <property type="protein sequence ID" value="GGH29607.1"/>
    <property type="molecule type" value="Genomic_DNA"/>
</dbReference>
<organism evidence="2 3">
    <name type="scientific">Alsobacter metallidurans</name>
    <dbReference type="NCBI Taxonomy" id="340221"/>
    <lineage>
        <taxon>Bacteria</taxon>
        <taxon>Pseudomonadati</taxon>
        <taxon>Pseudomonadota</taxon>
        <taxon>Alphaproteobacteria</taxon>
        <taxon>Hyphomicrobiales</taxon>
        <taxon>Alsobacteraceae</taxon>
        <taxon>Alsobacter</taxon>
    </lineage>
</organism>
<dbReference type="Proteomes" id="UP000603912">
    <property type="component" value="Unassembled WGS sequence"/>
</dbReference>
<sequence>MAMKMLVITLGVILVALAVVVFSTLAIRAVKGGGQTASAPQPALPGEGGSRRPIQALLPAGSRVVSTTLGDGRLAVTTEGPEGSIVILFDARTLAETGRLQLGGPR</sequence>
<dbReference type="RefSeq" id="WP_188519399.1">
    <property type="nucleotide sequence ID" value="NZ_BMES01000002.1"/>
</dbReference>
<proteinExistence type="predicted"/>
<evidence type="ECO:0000313" key="3">
    <source>
        <dbReference type="Proteomes" id="UP000603912"/>
    </source>
</evidence>
<comment type="caution">
    <text evidence="2">The sequence shown here is derived from an EMBL/GenBank/DDBJ whole genome shotgun (WGS) entry which is preliminary data.</text>
</comment>
<dbReference type="AlphaFoldDB" id="A0A917MJA4"/>
<reference evidence="2" key="2">
    <citation type="submission" date="2020-09" db="EMBL/GenBank/DDBJ databases">
        <authorList>
            <person name="Sun Q."/>
            <person name="Zhou Y."/>
        </authorList>
    </citation>
    <scope>NUCLEOTIDE SEQUENCE</scope>
    <source>
        <strain evidence="2">CGMCC 1.12214</strain>
    </source>
</reference>
<reference evidence="2" key="1">
    <citation type="journal article" date="2014" name="Int. J. Syst. Evol. Microbiol.">
        <title>Complete genome sequence of Corynebacterium casei LMG S-19264T (=DSM 44701T), isolated from a smear-ripened cheese.</title>
        <authorList>
            <consortium name="US DOE Joint Genome Institute (JGI-PGF)"/>
            <person name="Walter F."/>
            <person name="Albersmeier A."/>
            <person name="Kalinowski J."/>
            <person name="Ruckert C."/>
        </authorList>
    </citation>
    <scope>NUCLEOTIDE SEQUENCE</scope>
    <source>
        <strain evidence="2">CGMCC 1.12214</strain>
    </source>
</reference>
<evidence type="ECO:0000256" key="1">
    <source>
        <dbReference type="SAM" id="MobiDB-lite"/>
    </source>
</evidence>
<keyword evidence="3" id="KW-1185">Reference proteome</keyword>
<accession>A0A917MJA4</accession>
<evidence type="ECO:0000313" key="2">
    <source>
        <dbReference type="EMBL" id="GGH29607.1"/>
    </source>
</evidence>